<dbReference type="AlphaFoldDB" id="A0A8X6REZ5"/>
<accession>A0A8X6REZ5</accession>
<evidence type="ECO:0000313" key="2">
    <source>
        <dbReference type="Proteomes" id="UP000887159"/>
    </source>
</evidence>
<reference evidence="1" key="1">
    <citation type="submission" date="2020-08" db="EMBL/GenBank/DDBJ databases">
        <title>Multicomponent nature underlies the extraordinary mechanical properties of spider dragline silk.</title>
        <authorList>
            <person name="Kono N."/>
            <person name="Nakamura H."/>
            <person name="Mori M."/>
            <person name="Yoshida Y."/>
            <person name="Ohtoshi R."/>
            <person name="Malay A.D."/>
            <person name="Moran D.A.P."/>
            <person name="Tomita M."/>
            <person name="Numata K."/>
            <person name="Arakawa K."/>
        </authorList>
    </citation>
    <scope>NUCLEOTIDE SEQUENCE</scope>
</reference>
<dbReference type="Proteomes" id="UP000887159">
    <property type="component" value="Unassembled WGS sequence"/>
</dbReference>
<gene>
    <name evidence="1" type="ORF">TNCV_1247421</name>
</gene>
<sequence>MCANCERLSVEADKIACTLTAPDEGCVETSWKSTVGTDADTAIGNAVAQMLVKLLELERILELDHVSALVS</sequence>
<protein>
    <submittedName>
        <fullName evidence="1">Uncharacterized protein</fullName>
    </submittedName>
</protein>
<comment type="caution">
    <text evidence="1">The sequence shown here is derived from an EMBL/GenBank/DDBJ whole genome shotgun (WGS) entry which is preliminary data.</text>
</comment>
<keyword evidence="2" id="KW-1185">Reference proteome</keyword>
<evidence type="ECO:0000313" key="1">
    <source>
        <dbReference type="EMBL" id="GFX91327.1"/>
    </source>
</evidence>
<dbReference type="EMBL" id="BMAU01021123">
    <property type="protein sequence ID" value="GFX91327.1"/>
    <property type="molecule type" value="Genomic_DNA"/>
</dbReference>
<name>A0A8X6REZ5_TRICX</name>
<proteinExistence type="predicted"/>
<organism evidence="1 2">
    <name type="scientific">Trichonephila clavipes</name>
    <name type="common">Golden silk orbweaver</name>
    <name type="synonym">Nephila clavipes</name>
    <dbReference type="NCBI Taxonomy" id="2585209"/>
    <lineage>
        <taxon>Eukaryota</taxon>
        <taxon>Metazoa</taxon>
        <taxon>Ecdysozoa</taxon>
        <taxon>Arthropoda</taxon>
        <taxon>Chelicerata</taxon>
        <taxon>Arachnida</taxon>
        <taxon>Araneae</taxon>
        <taxon>Araneomorphae</taxon>
        <taxon>Entelegynae</taxon>
        <taxon>Araneoidea</taxon>
        <taxon>Nephilidae</taxon>
        <taxon>Trichonephila</taxon>
    </lineage>
</organism>